<proteinExistence type="predicted"/>
<accession>A0A1H9UUL3</accession>
<name>A0A1H9UUL3_9CORY</name>
<dbReference type="EMBL" id="FOGQ01000009">
    <property type="protein sequence ID" value="SES13112.1"/>
    <property type="molecule type" value="Genomic_DNA"/>
</dbReference>
<evidence type="ECO:0000313" key="2">
    <source>
        <dbReference type="Proteomes" id="UP000198929"/>
    </source>
</evidence>
<gene>
    <name evidence="1" type="ORF">SAMN05661109_01935</name>
</gene>
<protein>
    <submittedName>
        <fullName evidence="1">Uncharacterized protein</fullName>
    </submittedName>
</protein>
<dbReference type="RefSeq" id="WP_092259638.1">
    <property type="nucleotide sequence ID" value="NZ_CP047199.1"/>
</dbReference>
<sequence length="138" mass="15788">MTWELMAFDPAAVPCSTYEDVAEWKNRAMHDPSYRGEESERANNFYLDLSEKFPAFNPDEADEEELDAMIEASDEVLLYDDLFVDYVADADYVYGWFGYGLAEKVEAFAREKAKELGLAYFDVNECTITMPDGSVLKK</sequence>
<organism evidence="1 2">
    <name type="scientific">Corynebacterium cystitidis DSM 20524</name>
    <dbReference type="NCBI Taxonomy" id="1121357"/>
    <lineage>
        <taxon>Bacteria</taxon>
        <taxon>Bacillati</taxon>
        <taxon>Actinomycetota</taxon>
        <taxon>Actinomycetes</taxon>
        <taxon>Mycobacteriales</taxon>
        <taxon>Corynebacteriaceae</taxon>
        <taxon>Corynebacterium</taxon>
    </lineage>
</organism>
<reference evidence="2" key="1">
    <citation type="submission" date="2016-10" db="EMBL/GenBank/DDBJ databases">
        <authorList>
            <person name="Varghese N."/>
            <person name="Submissions S."/>
        </authorList>
    </citation>
    <scope>NUCLEOTIDE SEQUENCE [LARGE SCALE GENOMIC DNA]</scope>
    <source>
        <strain evidence="2">DSM 20524</strain>
    </source>
</reference>
<dbReference type="AlphaFoldDB" id="A0A1H9UUL3"/>
<evidence type="ECO:0000313" key="1">
    <source>
        <dbReference type="EMBL" id="SES13112.1"/>
    </source>
</evidence>
<dbReference type="Proteomes" id="UP000198929">
    <property type="component" value="Unassembled WGS sequence"/>
</dbReference>
<keyword evidence="2" id="KW-1185">Reference proteome</keyword>